<dbReference type="PANTHER" id="PTHR30093:SF2">
    <property type="entry name" value="TYPE II SECRETION SYSTEM PROTEIN H"/>
    <property type="match status" value="1"/>
</dbReference>
<comment type="caution">
    <text evidence="2">The sequence shown here is derived from an EMBL/GenBank/DDBJ whole genome shotgun (WGS) entry which is preliminary data.</text>
</comment>
<dbReference type="Proteomes" id="UP000004358">
    <property type="component" value="Unassembled WGS sequence"/>
</dbReference>
<accession>A3ZQ65</accession>
<protein>
    <recommendedName>
        <fullName evidence="1">DUF1559 domain-containing protein</fullName>
    </recommendedName>
</protein>
<evidence type="ECO:0000313" key="2">
    <source>
        <dbReference type="EMBL" id="EAQ81338.1"/>
    </source>
</evidence>
<feature type="domain" description="DUF1559" evidence="1">
    <location>
        <begin position="30"/>
        <end position="315"/>
    </location>
</feature>
<dbReference type="AlphaFoldDB" id="A3ZQ65"/>
<dbReference type="PANTHER" id="PTHR30093">
    <property type="entry name" value="GENERAL SECRETION PATHWAY PROTEIN G"/>
    <property type="match status" value="1"/>
</dbReference>
<evidence type="ECO:0000259" key="1">
    <source>
        <dbReference type="Pfam" id="PF07596"/>
    </source>
</evidence>
<reference evidence="2 3" key="1">
    <citation type="submission" date="2006-02" db="EMBL/GenBank/DDBJ databases">
        <authorList>
            <person name="Amann R."/>
            <person name="Ferriera S."/>
            <person name="Johnson J."/>
            <person name="Kravitz S."/>
            <person name="Halpern A."/>
            <person name="Remington K."/>
            <person name="Beeson K."/>
            <person name="Tran B."/>
            <person name="Rogers Y.-H."/>
            <person name="Friedman R."/>
            <person name="Venter J.C."/>
        </authorList>
    </citation>
    <scope>NUCLEOTIDE SEQUENCE [LARGE SCALE GENOMIC DNA]</scope>
    <source>
        <strain evidence="2 3">DSM 3645</strain>
    </source>
</reference>
<dbReference type="InterPro" id="IPR027558">
    <property type="entry name" value="Pre_pil_HX9DG_C"/>
</dbReference>
<evidence type="ECO:0000313" key="3">
    <source>
        <dbReference type="Proteomes" id="UP000004358"/>
    </source>
</evidence>
<proteinExistence type="predicted"/>
<dbReference type="OrthoDB" id="241541at2"/>
<sequence>MKKNAFTLVELLVVIAIIGVLVALLLPAVQQAREAARRMQCTNNLKQAGLALHNYHDTFGKLPAMCGGTGSGPIHNDNRLGGWVALLPFVEQGALYNQITSSLTIGSTTYPPYGDNPWNTSYTPWLTKLSFLRCPSDPATPAETDFGFSNYAFSMGDRPAWAGSTNPTSGMFGFHSWKNFASVTDGLSNTLAIGERAVGEANTTKIRGGVAIASDAWNGSSESDITPTSCAAKRGQNGNYLSSVTVKEYPGRRWADGAPLYSGFLAILPPNSPSCVLDDWDGRQAIVTATSYHPGGVNGAMGDGSVRFFSDTIDAGNQSLAPANGASNYGVWGGLGTVSGGEVNRS</sequence>
<organism evidence="2 3">
    <name type="scientific">Blastopirellula marina DSM 3645</name>
    <dbReference type="NCBI Taxonomy" id="314230"/>
    <lineage>
        <taxon>Bacteria</taxon>
        <taxon>Pseudomonadati</taxon>
        <taxon>Planctomycetota</taxon>
        <taxon>Planctomycetia</taxon>
        <taxon>Pirellulales</taxon>
        <taxon>Pirellulaceae</taxon>
        <taxon>Blastopirellula</taxon>
    </lineage>
</organism>
<dbReference type="SUPFAM" id="SSF54523">
    <property type="entry name" value="Pili subunits"/>
    <property type="match status" value="1"/>
</dbReference>
<dbReference type="RefSeq" id="WP_002652527.1">
    <property type="nucleotide sequence ID" value="NZ_CH672376.1"/>
</dbReference>
<dbReference type="Pfam" id="PF07963">
    <property type="entry name" value="N_methyl"/>
    <property type="match status" value="1"/>
</dbReference>
<dbReference type="InterPro" id="IPR045584">
    <property type="entry name" value="Pilin-like"/>
</dbReference>
<dbReference type="STRING" id="314230.DSM3645_23141"/>
<dbReference type="HOGENOM" id="CLU_041661_0_0_0"/>
<gene>
    <name evidence="2" type="ORF">DSM3645_23141</name>
</gene>
<dbReference type="EMBL" id="AANZ01000005">
    <property type="protein sequence ID" value="EAQ81338.1"/>
    <property type="molecule type" value="Genomic_DNA"/>
</dbReference>
<dbReference type="eggNOG" id="COG2165">
    <property type="taxonomic scope" value="Bacteria"/>
</dbReference>
<dbReference type="NCBIfam" id="TIGR04294">
    <property type="entry name" value="pre_pil_HX9DG"/>
    <property type="match status" value="1"/>
</dbReference>
<dbReference type="InterPro" id="IPR011453">
    <property type="entry name" value="DUF1559"/>
</dbReference>
<dbReference type="InterPro" id="IPR012902">
    <property type="entry name" value="N_methyl_site"/>
</dbReference>
<name>A3ZQ65_9BACT</name>
<dbReference type="NCBIfam" id="TIGR02532">
    <property type="entry name" value="IV_pilin_GFxxxE"/>
    <property type="match status" value="1"/>
</dbReference>
<dbReference type="Pfam" id="PF07596">
    <property type="entry name" value="SBP_bac_10"/>
    <property type="match status" value="1"/>
</dbReference>
<dbReference type="Gene3D" id="3.30.700.10">
    <property type="entry name" value="Glycoprotein, Type 4 Pilin"/>
    <property type="match status" value="1"/>
</dbReference>